<comment type="caution">
    <text evidence="2">The sequence shown here is derived from an EMBL/GenBank/DDBJ whole genome shotgun (WGS) entry which is preliminary data.</text>
</comment>
<dbReference type="InterPro" id="IPR012340">
    <property type="entry name" value="NA-bd_OB-fold"/>
</dbReference>
<feature type="domain" description="MEIOB-like N-terminal" evidence="1">
    <location>
        <begin position="3"/>
        <end position="89"/>
    </location>
</feature>
<evidence type="ECO:0000313" key="3">
    <source>
        <dbReference type="Proteomes" id="UP001626550"/>
    </source>
</evidence>
<evidence type="ECO:0000259" key="1">
    <source>
        <dbReference type="Pfam" id="PF24903"/>
    </source>
</evidence>
<evidence type="ECO:0000313" key="2">
    <source>
        <dbReference type="EMBL" id="KAL3316302.1"/>
    </source>
</evidence>
<dbReference type="Proteomes" id="UP001626550">
    <property type="component" value="Unassembled WGS sequence"/>
</dbReference>
<accession>A0ABD2QAN0</accession>
<dbReference type="EMBL" id="JBJKFK010000563">
    <property type="protein sequence ID" value="KAL3316302.1"/>
    <property type="molecule type" value="Genomic_DNA"/>
</dbReference>
<dbReference type="AlphaFoldDB" id="A0ABD2QAN0"/>
<name>A0ABD2QAN0_9PLAT</name>
<dbReference type="Pfam" id="PF24903">
    <property type="entry name" value="OB_MEIOB_N"/>
    <property type="match status" value="1"/>
</dbReference>
<protein>
    <recommendedName>
        <fullName evidence="1">MEIOB-like N-terminal domain-containing protein</fullName>
    </recommendedName>
</protein>
<organism evidence="2 3">
    <name type="scientific">Cichlidogyrus casuarinus</name>
    <dbReference type="NCBI Taxonomy" id="1844966"/>
    <lineage>
        <taxon>Eukaryota</taxon>
        <taxon>Metazoa</taxon>
        <taxon>Spiralia</taxon>
        <taxon>Lophotrochozoa</taxon>
        <taxon>Platyhelminthes</taxon>
        <taxon>Monogenea</taxon>
        <taxon>Monopisthocotylea</taxon>
        <taxon>Dactylogyridea</taxon>
        <taxon>Ancyrocephalidae</taxon>
        <taxon>Cichlidogyrus</taxon>
    </lineage>
</organism>
<reference evidence="2 3" key="1">
    <citation type="submission" date="2024-11" db="EMBL/GenBank/DDBJ databases">
        <title>Adaptive evolution of stress response genes in parasites aligns with host niche diversity.</title>
        <authorList>
            <person name="Hahn C."/>
            <person name="Resl P."/>
        </authorList>
    </citation>
    <scope>NUCLEOTIDE SEQUENCE [LARGE SCALE GENOMIC DNA]</scope>
    <source>
        <strain evidence="2">EGGRZ-B1_66</strain>
        <tissue evidence="2">Body</tissue>
    </source>
</reference>
<gene>
    <name evidence="2" type="ORF">Ciccas_005046</name>
</gene>
<sequence length="360" mass="40709">MKDSKNSTTKACFTFTLRDSPTHWVCATVWGDLINIAQISTSFSIGDTVLVSNAVVREKNVDPDTRKFRPDSTCGFHLHLNDSLNSIAQFKFSNSSIIDCLKSSLIKPIENHSNLKNIIASFNLKMKEPSYDECYTFLAVVGFVSRPQYIKSSKQTDSNGKPKLILKCDVYLFDQSCSLFLMTLWNEDFIAHATKSWTPNRGPVASPGGCTIIISDPLCEQLNVLRQFARLNQHKVQFQDYDLNQCRDFTSRQIPEHIFNVPFSNIHTLVTVRTLYHLHEPTFGILIASFTRMALETEKWDRLLVIQCKSCQRRMALCQENDAAEPVYASVNVVCNTADCSLFGIPTNICNSIHVSVRLT</sequence>
<dbReference type="InterPro" id="IPR056880">
    <property type="entry name" value="OB_MEIOB_N"/>
</dbReference>
<proteinExistence type="predicted"/>
<dbReference type="Gene3D" id="2.40.50.140">
    <property type="entry name" value="Nucleic acid-binding proteins"/>
    <property type="match status" value="1"/>
</dbReference>
<keyword evidence="3" id="KW-1185">Reference proteome</keyword>